<comment type="caution">
    <text evidence="1">The sequence shown here is derived from an EMBL/GenBank/DDBJ whole genome shotgun (WGS) entry which is preliminary data.</text>
</comment>
<proteinExistence type="predicted"/>
<dbReference type="Proteomes" id="UP000306317">
    <property type="component" value="Unassembled WGS sequence"/>
</dbReference>
<evidence type="ECO:0000313" key="1">
    <source>
        <dbReference type="EMBL" id="THD06152.1"/>
    </source>
</evidence>
<sequence>MQGFWLKFTDGSAGYCEGSNAYDAKIIAEKLTGKTVAGDKYKPDAEVLPYPANPVIWQFDHPVNGRCPAFCFKPNECAGSSCCPQRYSCTE</sequence>
<dbReference type="EMBL" id="MWIO01000045">
    <property type="protein sequence ID" value="THD06152.1"/>
    <property type="molecule type" value="Genomic_DNA"/>
</dbReference>
<evidence type="ECO:0000313" key="2">
    <source>
        <dbReference type="Proteomes" id="UP000306317"/>
    </source>
</evidence>
<dbReference type="RefSeq" id="WP_136259397.1">
    <property type="nucleotide sequence ID" value="NZ_MWIO01000045.1"/>
</dbReference>
<name>A0A4S3KCI5_9GAMM</name>
<keyword evidence="2" id="KW-1185">Reference proteome</keyword>
<gene>
    <name evidence="1" type="ORF">B1991_14510</name>
</gene>
<reference evidence="1 2" key="1">
    <citation type="submission" date="2017-02" db="EMBL/GenBank/DDBJ databases">
        <title>Whole genome sequencing of Rhodanobacter lindaniclasticus DSM 17932.</title>
        <authorList>
            <person name="Kumar S."/>
            <person name="Patil P."/>
            <person name="Patil P.B."/>
        </authorList>
    </citation>
    <scope>NUCLEOTIDE SEQUENCE [LARGE SCALE GENOMIC DNA]</scope>
    <source>
        <strain evidence="1 2">DSM 17932</strain>
    </source>
</reference>
<accession>A0A4S3KCI5</accession>
<protein>
    <submittedName>
        <fullName evidence="1">Uncharacterized protein</fullName>
    </submittedName>
</protein>
<organism evidence="1 2">
    <name type="scientific">Rhodanobacter lindaniclasticus</name>
    <dbReference type="NCBI Taxonomy" id="75310"/>
    <lineage>
        <taxon>Bacteria</taxon>
        <taxon>Pseudomonadati</taxon>
        <taxon>Pseudomonadota</taxon>
        <taxon>Gammaproteobacteria</taxon>
        <taxon>Lysobacterales</taxon>
        <taxon>Rhodanobacteraceae</taxon>
        <taxon>Rhodanobacter</taxon>
    </lineage>
</organism>
<dbReference type="AlphaFoldDB" id="A0A4S3KCI5"/>